<dbReference type="InterPro" id="IPR044925">
    <property type="entry name" value="His-Me_finger_sf"/>
</dbReference>
<keyword evidence="3" id="KW-0378">Hydrolase</keyword>
<name>A0A163FH52_9BACL</name>
<dbReference type="Pfam" id="PF00932">
    <property type="entry name" value="LTD"/>
    <property type="match status" value="1"/>
</dbReference>
<dbReference type="InterPro" id="IPR036691">
    <property type="entry name" value="Endo/exonu/phosph_ase_sf"/>
</dbReference>
<dbReference type="CDD" id="cd10283">
    <property type="entry name" value="MnuA_DNase1-like"/>
    <property type="match status" value="1"/>
</dbReference>
<dbReference type="PANTHER" id="PTHR42834:SF1">
    <property type="entry name" value="ENDONUCLEASE_EXONUCLEASE_PHOSPHATASE FAMILY PROTEIN (AFU_ORTHOLOGUE AFUA_3G09210)"/>
    <property type="match status" value="1"/>
</dbReference>
<dbReference type="InterPro" id="IPR001322">
    <property type="entry name" value="Lamin_tail_dom"/>
</dbReference>
<reference evidence="3 4" key="1">
    <citation type="submission" date="2016-01" db="EMBL/GenBank/DDBJ databases">
        <title>Whole genome sequencing of Bhargavaea cecembensis T14.</title>
        <authorList>
            <person name="Hong K.W."/>
        </authorList>
    </citation>
    <scope>NUCLEOTIDE SEQUENCE [LARGE SCALE GENOMIC DNA]</scope>
    <source>
        <strain evidence="3 4">T14</strain>
    </source>
</reference>
<dbReference type="GO" id="GO:0004527">
    <property type="term" value="F:exonuclease activity"/>
    <property type="evidence" value="ECO:0007669"/>
    <property type="project" value="UniProtKB-KW"/>
</dbReference>
<gene>
    <name evidence="3" type="ORF">AV656_07175</name>
</gene>
<dbReference type="Pfam" id="PF04231">
    <property type="entry name" value="Endonuclease_1"/>
    <property type="match status" value="1"/>
</dbReference>
<accession>A0A163FH52</accession>
<comment type="caution">
    <text evidence="3">The sequence shown here is derived from an EMBL/GenBank/DDBJ whole genome shotgun (WGS) entry which is preliminary data.</text>
</comment>
<evidence type="ECO:0000313" key="3">
    <source>
        <dbReference type="EMBL" id="KZE38677.1"/>
    </source>
</evidence>
<proteinExistence type="predicted"/>
<sequence length="1517" mass="164306">MNQKRWRRPLNGLLSASLILSLMVPAIPAAANAETAAEDLLISEYIEGSSFNKALELYNGTGAEVDLGAYSLELYANGSTSPTNSLKLSGTLPAGETYVLAHNQAASDITGKADLLNQTVINFNGDDAVVLKKDGQAVDSFGQVGTRANFGTDLTLIRKAAVTSGDKVINDPFDRTTEWDALGKDDSSNLGIHLQEGGPSDPEEPIDTISIADARALPLGETVTIKGVVAANLKNTISVQDGTGGIAVRPTSLGLEVGEEVTLTGTLADYRGLLQLDGATVVSRADSDVPSPRTVTGDQIGEALESQLVTVSGVTLGDMSGGGSWANFTATDGNGEFIVRDETNQLGLEKGMAYESVTGIVQQFDHGYQIIPRGAEDIIADSTILRPASATPGSGTYVGPQEVTLTTTTKDADILYTIDGSDPVENGTVYEGPITVDEDTVLKTVVRNADGESSEVSSFEYTITEALQIHDIQGADHFSSFDGQRVEGVEGIVTYHYELNGSHYYHIQTPDELADEDPHTSEAITLYAGRNGWPVQVGDLVSVSGEVSEYAIDGYSDRQETDLPITQINVRDDRGGQVAVLERGLELPEPVVIDESNLPTETVDDDQLTVFDPESDAIDFWESLEGMRVTVGDVRAVGPQEHGDLVTVLENWPEETIHGGILYKEGDQNAERIQFRLEPNGPARDFEVATGDRFEGPNTGVVGYSYQNYKIFASLDDMRANHVGGDTEPEQTTLVKDEDKLTIASYNLENFSNNKKTTTDDKARKLARAFAVDMQSPDIVGVTEVQDNNGPDAGDSDASESYERLIDAIVEAGGVRYEYANINPVNNEDGGQPGANIRVGFLYNPERVSLTDGIPHGDATTAVGYEDGKLTLNPGRIAPNDPAFEDSRKPLAAQFDFQGESVVVIANHWNSKGGDTPIFGKIQPPVLGSEAQRIEIAKLVNGFVEDVKADNPDANVVAVGDFNDYQFAEPLKILEGDIMTNMINHVEAPDRYTYIYQGNSQVLDHIVVSNNLVEDTEIDILHINADFTDMAGRASDHDPLMVQLDLVKGMEFEPIVPEDQYVFDKPDKKKVTIGKQSVSVTINERGVIPDGLHLNGRYAELHGEGFKNQTVYVKPKQDGTIIDAKGTEVKELIIEGAKLLEIRGAENIQSIKFEKKASPEFLTLYDSKGRLIGLPGEEEQAPETNRAPEVSTSIEDKAVSEGETVSIDLLKHFTDPDGDSLTYSTTKGTVSGSTLTLDLEAGTHLVAVTATDGKASVTARFAVSVETAEQPGNPEEPVGPEGYYSGAEGLEGEALKAALHDIISEQEVLSYSEVWEALRLTDEDPDNPNNVILFYSQQSRSKNLNGGMVGDWNREHVWAKSHGDFGTSRGPGTDIHHLRPTDVQVNSSRGNLDFDYGGNPVNNCSGCLRDGDSFEAPDEVKGDVARMLFYMATRYEEGDRVDLELNEQVNNGKAPFHGKLSVLLEWHEMDPVSEFEQHRNEVIFDIQGNRNPFIDNPEWAESIFGNSTAENKLDEAS</sequence>
<evidence type="ECO:0000259" key="2">
    <source>
        <dbReference type="PROSITE" id="PS51841"/>
    </source>
</evidence>
<feature type="domain" description="LTD" evidence="2">
    <location>
        <begin position="28"/>
        <end position="145"/>
    </location>
</feature>
<dbReference type="Pfam" id="PF17963">
    <property type="entry name" value="Big_9"/>
    <property type="match status" value="1"/>
</dbReference>
<dbReference type="Proteomes" id="UP000076490">
    <property type="component" value="Unassembled WGS sequence"/>
</dbReference>
<dbReference type="SUPFAM" id="SSF54060">
    <property type="entry name" value="His-Me finger endonucleases"/>
    <property type="match status" value="1"/>
</dbReference>
<feature type="signal peptide" evidence="1">
    <location>
        <begin position="1"/>
        <end position="33"/>
    </location>
</feature>
<dbReference type="InterPro" id="IPR013783">
    <property type="entry name" value="Ig-like_fold"/>
</dbReference>
<keyword evidence="1" id="KW-0732">Signal</keyword>
<dbReference type="Pfam" id="PF19580">
    <property type="entry name" value="Exo_endo_phos_3"/>
    <property type="match status" value="1"/>
</dbReference>
<organism evidence="3 4">
    <name type="scientific">Bhargavaea cecembensis</name>
    <dbReference type="NCBI Taxonomy" id="394098"/>
    <lineage>
        <taxon>Bacteria</taxon>
        <taxon>Bacillati</taxon>
        <taxon>Bacillota</taxon>
        <taxon>Bacilli</taxon>
        <taxon>Bacillales</taxon>
        <taxon>Caryophanaceae</taxon>
        <taxon>Bhargavaea</taxon>
    </lineage>
</organism>
<dbReference type="SMART" id="SM00736">
    <property type="entry name" value="CADG"/>
    <property type="match status" value="1"/>
</dbReference>
<dbReference type="SUPFAM" id="SSF56219">
    <property type="entry name" value="DNase I-like"/>
    <property type="match status" value="1"/>
</dbReference>
<dbReference type="PROSITE" id="PS51841">
    <property type="entry name" value="LTD"/>
    <property type="match status" value="1"/>
</dbReference>
<evidence type="ECO:0000256" key="1">
    <source>
        <dbReference type="SAM" id="SignalP"/>
    </source>
</evidence>
<feature type="chain" id="PRO_5007842841" evidence="1">
    <location>
        <begin position="34"/>
        <end position="1517"/>
    </location>
</feature>
<dbReference type="Pfam" id="PF18942">
    <property type="entry name" value="DUF5689"/>
    <property type="match status" value="1"/>
</dbReference>
<keyword evidence="3" id="KW-0269">Exonuclease</keyword>
<dbReference type="Gene3D" id="2.60.40.10">
    <property type="entry name" value="Immunoglobulins"/>
    <property type="match status" value="1"/>
</dbReference>
<dbReference type="InterPro" id="IPR007346">
    <property type="entry name" value="Endonuclease-I"/>
</dbReference>
<dbReference type="EMBL" id="LQNT01000009">
    <property type="protein sequence ID" value="KZE38677.1"/>
    <property type="molecule type" value="Genomic_DNA"/>
</dbReference>
<dbReference type="CDD" id="cd04486">
    <property type="entry name" value="YhcR_OBF_like"/>
    <property type="match status" value="1"/>
</dbReference>
<dbReference type="GO" id="GO:0016020">
    <property type="term" value="C:membrane"/>
    <property type="evidence" value="ECO:0007669"/>
    <property type="project" value="InterPro"/>
</dbReference>
<evidence type="ECO:0000313" key="4">
    <source>
        <dbReference type="Proteomes" id="UP000076490"/>
    </source>
</evidence>
<keyword evidence="3" id="KW-0540">Nuclease</keyword>
<dbReference type="OrthoDB" id="9801679at2"/>
<dbReference type="InterPro" id="IPR006644">
    <property type="entry name" value="Cadg"/>
</dbReference>
<dbReference type="InterPro" id="IPR043744">
    <property type="entry name" value="DUF5689"/>
</dbReference>
<keyword evidence="3" id="KW-0255">Endonuclease</keyword>
<protein>
    <submittedName>
        <fullName evidence="3">Endonuclease/exonuclease/phosphatase</fullName>
    </submittedName>
</protein>
<dbReference type="InterPro" id="IPR059177">
    <property type="entry name" value="GH29D-like_dom"/>
</dbReference>
<dbReference type="InterPro" id="IPR005135">
    <property type="entry name" value="Endo/exonuclease/phosphatase"/>
</dbReference>
<dbReference type="GO" id="GO:0004519">
    <property type="term" value="F:endonuclease activity"/>
    <property type="evidence" value="ECO:0007669"/>
    <property type="project" value="UniProtKB-KW"/>
</dbReference>
<dbReference type="RefSeq" id="WP_063180454.1">
    <property type="nucleotide sequence ID" value="NZ_LQNT01000009.1"/>
</dbReference>
<dbReference type="Gene3D" id="3.60.10.10">
    <property type="entry name" value="Endonuclease/exonuclease/phosphatase"/>
    <property type="match status" value="1"/>
</dbReference>
<dbReference type="Pfam" id="PF13290">
    <property type="entry name" value="CHB_HEX_C_1"/>
    <property type="match status" value="1"/>
</dbReference>
<dbReference type="PANTHER" id="PTHR42834">
    <property type="entry name" value="ENDONUCLEASE/EXONUCLEASE/PHOSPHATASE FAMILY PROTEIN (AFU_ORTHOLOGUE AFUA_3G09210)"/>
    <property type="match status" value="1"/>
</dbReference>